<dbReference type="GO" id="GO:0016746">
    <property type="term" value="F:acyltransferase activity"/>
    <property type="evidence" value="ECO:0007669"/>
    <property type="project" value="UniProtKB-KW"/>
</dbReference>
<dbReference type="InterPro" id="IPR016181">
    <property type="entry name" value="Acyl_CoA_acyltransferase"/>
</dbReference>
<feature type="domain" description="Phospholipid/glycerol acyltransferase" evidence="6">
    <location>
        <begin position="87"/>
        <end position="210"/>
    </location>
</feature>
<evidence type="ECO:0000313" key="7">
    <source>
        <dbReference type="EMBL" id="AXJ01976.1"/>
    </source>
</evidence>
<dbReference type="PANTHER" id="PTHR37323:SF1">
    <property type="entry name" value="L-ORNITHINE N(ALPHA)-ACYLTRANSFERASE"/>
    <property type="match status" value="1"/>
</dbReference>
<evidence type="ECO:0000256" key="1">
    <source>
        <dbReference type="ARBA" id="ARBA00005189"/>
    </source>
</evidence>
<dbReference type="KEGG" id="cprv:CYPRO_2737"/>
<dbReference type="Pfam" id="PF13444">
    <property type="entry name" value="Acetyltransf_5"/>
    <property type="match status" value="1"/>
</dbReference>
<dbReference type="Proteomes" id="UP000254808">
    <property type="component" value="Chromosome"/>
</dbReference>
<evidence type="ECO:0000256" key="5">
    <source>
        <dbReference type="ARBA" id="ARBA00023315"/>
    </source>
</evidence>
<evidence type="ECO:0000313" key="8">
    <source>
        <dbReference type="Proteomes" id="UP000254808"/>
    </source>
</evidence>
<dbReference type="CDD" id="cd07986">
    <property type="entry name" value="LPLAT_ACT14924-like"/>
    <property type="match status" value="1"/>
</dbReference>
<reference evidence="7 8" key="1">
    <citation type="submission" date="2018-03" db="EMBL/GenBank/DDBJ databases">
        <title>Phenotypic and genomic properties of Cyclonatronum proteinivorum gen. nov., sp. nov., a haloalkaliphilic bacteroidete from soda lakes possessing Na+-translocating rhodopsin.</title>
        <authorList>
            <person name="Toshchakov S.V."/>
            <person name="Korzhenkov A."/>
            <person name="Samarov N.I."/>
            <person name="Kublanov I.V."/>
            <person name="Muntyan M.S."/>
            <person name="Sorokin D.Y."/>
        </authorList>
    </citation>
    <scope>NUCLEOTIDE SEQUENCE [LARGE SCALE GENOMIC DNA]</scope>
    <source>
        <strain evidence="7 8">Omega</strain>
    </source>
</reference>
<dbReference type="InterPro" id="IPR052351">
    <property type="entry name" value="Ornithine_N-alpha-AT"/>
</dbReference>
<accession>A0A345UNC4</accession>
<gene>
    <name evidence="7" type="ORF">CYPRO_2737</name>
</gene>
<name>A0A345UNC4_9BACT</name>
<keyword evidence="3" id="KW-0808">Transferase</keyword>
<dbReference type="EMBL" id="CP027806">
    <property type="protein sequence ID" value="AXJ01976.1"/>
    <property type="molecule type" value="Genomic_DNA"/>
</dbReference>
<comment type="pathway">
    <text evidence="1">Lipid metabolism.</text>
</comment>
<sequence>MKGNPNESDRIFKLDFEPESPVLRTALRLFRAPLEKVLDFKGLNDIHSRAKALPGDAHFSTKLLEAMNITLVFDERDLERIPKNGKLVIVANHPFGGIEGVILGSILQQVRPDAKILANFMLERIPELRDLFLFVNPFETKEAIRENLGAMKAAMALLKNDQCLGVFPAGEVSHRNWGEKTIHDPEWKDSITKIIQKSGSPVLPIFFCGANGPLFQTAGLIHPRLRTLLLPRQFSNKENATIKVRFGKLITASKLKGFSSTPELTRYLKQRTYLLQSIVDDQPEESSIRREAAASAKQKYEKIIDPLPVEKLEADIAALGKEQLLLSSNEYDVFYAAHAQIPNIMREIGRLREVSFRATDEGTGKSIDLDAYDEHYLHLFVWQREKKELVGAYRLGQTDKILTSQGASGLYTTTLFRMKPGLLKKLNPALEMGRSFVAPHYQRSFAPLLLLWKGIGHFVALHPKYRILFGPVSISNDYETSSRNLMVKFLTVSNFLPDLAKDVKPRIPFKTSKKVGWQPAKNSGEVIDIDDVSEMVSKIEPDEKGVPILLKQYLKLGGKLLGFNIDPDFADALDGLILVDLTKTDEKILSRYMSKEGLAKFKELHKDSLPKPVN</sequence>
<dbReference type="Pfam" id="PF19576">
    <property type="entry name" value="Acyltransf_2"/>
    <property type="match status" value="1"/>
</dbReference>
<dbReference type="PANTHER" id="PTHR37323">
    <property type="entry name" value="GCN5-RELATED N-ACETYLTRANSFERASE"/>
    <property type="match status" value="1"/>
</dbReference>
<dbReference type="Gene3D" id="3.40.630.30">
    <property type="match status" value="1"/>
</dbReference>
<dbReference type="InterPro" id="IPR002123">
    <property type="entry name" value="Plipid/glycerol_acylTrfase"/>
</dbReference>
<dbReference type="GO" id="GO:0006629">
    <property type="term" value="P:lipid metabolic process"/>
    <property type="evidence" value="ECO:0007669"/>
    <property type="project" value="UniProtKB-KW"/>
</dbReference>
<dbReference type="SMART" id="SM00563">
    <property type="entry name" value="PlsC"/>
    <property type="match status" value="1"/>
</dbReference>
<dbReference type="RefSeq" id="WP_114985115.1">
    <property type="nucleotide sequence ID" value="NZ_CP027806.1"/>
</dbReference>
<dbReference type="SUPFAM" id="SSF55729">
    <property type="entry name" value="Acyl-CoA N-acyltransferases (Nat)"/>
    <property type="match status" value="1"/>
</dbReference>
<organism evidence="7 8">
    <name type="scientific">Cyclonatronum proteinivorum</name>
    <dbReference type="NCBI Taxonomy" id="1457365"/>
    <lineage>
        <taxon>Bacteria</taxon>
        <taxon>Pseudomonadati</taxon>
        <taxon>Balneolota</taxon>
        <taxon>Balneolia</taxon>
        <taxon>Balneolales</taxon>
        <taxon>Cyclonatronaceae</taxon>
        <taxon>Cyclonatronum</taxon>
    </lineage>
</organism>
<evidence type="ECO:0000259" key="6">
    <source>
        <dbReference type="SMART" id="SM00563"/>
    </source>
</evidence>
<dbReference type="AlphaFoldDB" id="A0A345UNC4"/>
<dbReference type="OrthoDB" id="1113830at2"/>
<keyword evidence="2" id="KW-0444">Lipid biosynthesis</keyword>
<evidence type="ECO:0000256" key="2">
    <source>
        <dbReference type="ARBA" id="ARBA00022516"/>
    </source>
</evidence>
<keyword evidence="4" id="KW-0443">Lipid metabolism</keyword>
<protein>
    <submittedName>
        <fullName evidence="7">Hemolysin</fullName>
    </submittedName>
</protein>
<evidence type="ECO:0000256" key="3">
    <source>
        <dbReference type="ARBA" id="ARBA00022679"/>
    </source>
</evidence>
<proteinExistence type="predicted"/>
<evidence type="ECO:0000256" key="4">
    <source>
        <dbReference type="ARBA" id="ARBA00023098"/>
    </source>
</evidence>
<dbReference type="SUPFAM" id="SSF69593">
    <property type="entry name" value="Glycerol-3-phosphate (1)-acyltransferase"/>
    <property type="match status" value="1"/>
</dbReference>
<keyword evidence="8" id="KW-1185">Reference proteome</keyword>
<dbReference type="InterPro" id="IPR045746">
    <property type="entry name" value="ACT14924-like_Acyltransf_dom"/>
</dbReference>
<keyword evidence="5" id="KW-0012">Acyltransferase</keyword>